<dbReference type="Proteomes" id="UP001304243">
    <property type="component" value="Unassembled WGS sequence"/>
</dbReference>
<keyword evidence="2" id="KW-0472">Membrane</keyword>
<dbReference type="Pfam" id="PF00657">
    <property type="entry name" value="Lipase_GDSL"/>
    <property type="match status" value="1"/>
</dbReference>
<evidence type="ECO:0000313" key="4">
    <source>
        <dbReference type="Proteomes" id="UP001304243"/>
    </source>
</evidence>
<accession>A0AAN7I1J2</accession>
<dbReference type="EC" id="3.7.1.5" evidence="3"/>
<dbReference type="RefSeq" id="XP_064684414.1">
    <property type="nucleotide sequence ID" value="XM_064820494.1"/>
</dbReference>
<dbReference type="InterPro" id="IPR051058">
    <property type="entry name" value="GDSL_Est/Lipase"/>
</dbReference>
<gene>
    <name evidence="3" type="primary">FAHD1_1</name>
    <name evidence="3" type="ORF">ATC70_001090</name>
</gene>
<dbReference type="GO" id="GO:0016788">
    <property type="term" value="F:hydrolase activity, acting on ester bonds"/>
    <property type="evidence" value="ECO:0007669"/>
    <property type="project" value="InterPro"/>
</dbReference>
<dbReference type="CDD" id="cd01846">
    <property type="entry name" value="fatty_acyltransferase_like"/>
    <property type="match status" value="1"/>
</dbReference>
<dbReference type="EMBL" id="JASEJX010000013">
    <property type="protein sequence ID" value="KAK4517748.1"/>
    <property type="molecule type" value="Genomic_DNA"/>
</dbReference>
<dbReference type="GO" id="GO:0047621">
    <property type="term" value="F:acylpyruvate hydrolase activity"/>
    <property type="evidence" value="ECO:0007669"/>
    <property type="project" value="UniProtKB-EC"/>
</dbReference>
<dbReference type="AlphaFoldDB" id="A0AAN7I1J2"/>
<keyword evidence="2" id="KW-1133">Transmembrane helix</keyword>
<keyword evidence="4" id="KW-1185">Reference proteome</keyword>
<protein>
    <submittedName>
        <fullName evidence="3">Acylpyruvase fahd1, mitochondrial</fullName>
        <ecNumber evidence="3">3.7.1.5</ecNumber>
    </submittedName>
</protein>
<dbReference type="PANTHER" id="PTHR45648">
    <property type="entry name" value="GDSL LIPASE/ACYLHYDROLASE FAMILY PROTEIN (AFU_ORTHOLOGUE AFUA_4G14700)"/>
    <property type="match status" value="1"/>
</dbReference>
<evidence type="ECO:0000313" key="3">
    <source>
        <dbReference type="EMBL" id="KAK4517748.1"/>
    </source>
</evidence>
<sequence length="401" mass="46731">MIWSFKKGKEHKSVLPRNHDNHLIANYSHLRHDEDLQQPSQRREEQQGRAIKGTTGDQCTKYNKMYLFLTLLAFSVIYIACVLTQPIAHLSPSFLYKDINTIISFGDSYTTRYLDMDSLTYACRNCTSAGGPNWVIYLTDSTQWISWDFAYNSAPVNNSIVNQVPTVVDVSTQVRNLYQQIFVSPTKKISGIVDSVYNKRGIQHTHESTLVTIWVGINDIDLTYNWNSTDELDLLIMHRYQVLINELIEKGERNFMLINVPPIHRAPIWHNTENEKLIETRVIGQSTDDVANVTSYMRADDFIYAEYNKKLKTMVKHLKRAHASAITFIEYDAWQYFDSLLDDPKEHGIKDVLTFCPDWSHPVENHCKPIGEYFWLNDLHPTFHVHDLLSQDIKRHLQRYN</sequence>
<keyword evidence="2" id="KW-0812">Transmembrane</keyword>
<dbReference type="SUPFAM" id="SSF52266">
    <property type="entry name" value="SGNH hydrolase"/>
    <property type="match status" value="1"/>
</dbReference>
<feature type="transmembrane region" description="Helical" evidence="2">
    <location>
        <begin position="66"/>
        <end position="88"/>
    </location>
</feature>
<proteinExistence type="predicted"/>
<reference evidence="3 4" key="1">
    <citation type="submission" date="2022-11" db="EMBL/GenBank/DDBJ databases">
        <title>Mucor velutinosus strain NIH1002 WGS.</title>
        <authorList>
            <person name="Subramanian P."/>
            <person name="Mullikin J.C."/>
            <person name="Segre J.A."/>
            <person name="Zelazny A.M."/>
        </authorList>
    </citation>
    <scope>NUCLEOTIDE SEQUENCE [LARGE SCALE GENOMIC DNA]</scope>
    <source>
        <strain evidence="3 4">NIH1002</strain>
    </source>
</reference>
<dbReference type="InterPro" id="IPR001087">
    <property type="entry name" value="GDSL"/>
</dbReference>
<evidence type="ECO:0000256" key="1">
    <source>
        <dbReference type="ARBA" id="ARBA00022801"/>
    </source>
</evidence>
<dbReference type="PANTHER" id="PTHR45648:SF85">
    <property type="entry name" value="A, PUTATIVE (AFU_ORTHOLOGUE AFUA_2G10760)-RELATED"/>
    <property type="match status" value="1"/>
</dbReference>
<dbReference type="InterPro" id="IPR036514">
    <property type="entry name" value="SGNH_hydro_sf"/>
</dbReference>
<organism evidence="3 4">
    <name type="scientific">Mucor velutinosus</name>
    <dbReference type="NCBI Taxonomy" id="708070"/>
    <lineage>
        <taxon>Eukaryota</taxon>
        <taxon>Fungi</taxon>
        <taxon>Fungi incertae sedis</taxon>
        <taxon>Mucoromycota</taxon>
        <taxon>Mucoromycotina</taxon>
        <taxon>Mucoromycetes</taxon>
        <taxon>Mucorales</taxon>
        <taxon>Mucorineae</taxon>
        <taxon>Mucoraceae</taxon>
        <taxon>Mucor</taxon>
    </lineage>
</organism>
<comment type="caution">
    <text evidence="3">The sequence shown here is derived from an EMBL/GenBank/DDBJ whole genome shotgun (WGS) entry which is preliminary data.</text>
</comment>
<keyword evidence="1 3" id="KW-0378">Hydrolase</keyword>
<dbReference type="Gene3D" id="3.40.50.1110">
    <property type="entry name" value="SGNH hydrolase"/>
    <property type="match status" value="1"/>
</dbReference>
<dbReference type="GeneID" id="89944792"/>
<evidence type="ECO:0000256" key="2">
    <source>
        <dbReference type="SAM" id="Phobius"/>
    </source>
</evidence>
<name>A0AAN7I1J2_9FUNG</name>